<dbReference type="GO" id="GO:0015031">
    <property type="term" value="P:protein transport"/>
    <property type="evidence" value="ECO:0007669"/>
    <property type="project" value="InterPro"/>
</dbReference>
<gene>
    <name evidence="4" type="ORF">LCGC14_2698430</name>
</gene>
<reference evidence="4" key="1">
    <citation type="journal article" date="2015" name="Nature">
        <title>Complex archaea that bridge the gap between prokaryotes and eukaryotes.</title>
        <authorList>
            <person name="Spang A."/>
            <person name="Saw J.H."/>
            <person name="Jorgensen S.L."/>
            <person name="Zaremba-Niedzwiedzka K."/>
            <person name="Martijn J."/>
            <person name="Lind A.E."/>
            <person name="van Eijk R."/>
            <person name="Schleper C."/>
            <person name="Guy L."/>
            <person name="Ettema T.J."/>
        </authorList>
    </citation>
    <scope>NUCLEOTIDE SEQUENCE</scope>
</reference>
<comment type="caution">
    <text evidence="4">The sequence shown here is derived from an EMBL/GenBank/DDBJ whole genome shotgun (WGS) entry which is preliminary data.</text>
</comment>
<keyword evidence="2" id="KW-0413">Isomerase</keyword>
<protein>
    <recommendedName>
        <fullName evidence="3">Trigger factor C-terminal domain-containing protein</fullName>
    </recommendedName>
</protein>
<feature type="domain" description="Trigger factor C-terminal" evidence="3">
    <location>
        <begin position="10"/>
        <end position="66"/>
    </location>
</feature>
<dbReference type="GO" id="GO:0003755">
    <property type="term" value="F:peptidyl-prolyl cis-trans isomerase activity"/>
    <property type="evidence" value="ECO:0007669"/>
    <property type="project" value="UniProtKB-KW"/>
</dbReference>
<sequence>TSYTPAEAKVRKEKIEIKDEEVDEEVKKYAENGKKDFQTLKNTMLENKTIENLKYRLKLRKVQDMLYKNAKLEKTKNLNFGDKEGKE</sequence>
<dbReference type="GO" id="GO:0006457">
    <property type="term" value="P:protein folding"/>
    <property type="evidence" value="ECO:0007669"/>
    <property type="project" value="InterPro"/>
</dbReference>
<evidence type="ECO:0000256" key="2">
    <source>
        <dbReference type="ARBA" id="ARBA00023235"/>
    </source>
</evidence>
<dbReference type="InterPro" id="IPR027304">
    <property type="entry name" value="Trigger_fact/SurA_dom_sf"/>
</dbReference>
<dbReference type="AlphaFoldDB" id="A0A0F9BQU0"/>
<keyword evidence="1" id="KW-0697">Rotamase</keyword>
<proteinExistence type="predicted"/>
<evidence type="ECO:0000313" key="4">
    <source>
        <dbReference type="EMBL" id="KKK92884.1"/>
    </source>
</evidence>
<evidence type="ECO:0000259" key="3">
    <source>
        <dbReference type="Pfam" id="PF05698"/>
    </source>
</evidence>
<dbReference type="InterPro" id="IPR037041">
    <property type="entry name" value="Trigger_fac_C_sf"/>
</dbReference>
<name>A0A0F9BQU0_9ZZZZ</name>
<dbReference type="EMBL" id="LAZR01048015">
    <property type="protein sequence ID" value="KKK92884.1"/>
    <property type="molecule type" value="Genomic_DNA"/>
</dbReference>
<organism evidence="4">
    <name type="scientific">marine sediment metagenome</name>
    <dbReference type="NCBI Taxonomy" id="412755"/>
    <lineage>
        <taxon>unclassified sequences</taxon>
        <taxon>metagenomes</taxon>
        <taxon>ecological metagenomes</taxon>
    </lineage>
</organism>
<accession>A0A0F9BQU0</accession>
<evidence type="ECO:0000256" key="1">
    <source>
        <dbReference type="ARBA" id="ARBA00023110"/>
    </source>
</evidence>
<dbReference type="Pfam" id="PF05698">
    <property type="entry name" value="Trigger_C"/>
    <property type="match status" value="1"/>
</dbReference>
<dbReference type="InterPro" id="IPR008880">
    <property type="entry name" value="Trigger_fac_C"/>
</dbReference>
<feature type="non-terminal residue" evidence="4">
    <location>
        <position position="1"/>
    </location>
</feature>
<dbReference type="Gene3D" id="1.10.3120.10">
    <property type="entry name" value="Trigger factor, C-terminal domain"/>
    <property type="match status" value="1"/>
</dbReference>
<dbReference type="SUPFAM" id="SSF109998">
    <property type="entry name" value="Triger factor/SurA peptide-binding domain-like"/>
    <property type="match status" value="1"/>
</dbReference>